<dbReference type="AlphaFoldDB" id="A0A0F8ZR13"/>
<accession>A0A0F8ZR13</accession>
<evidence type="ECO:0000313" key="1">
    <source>
        <dbReference type="EMBL" id="KKK68844.1"/>
    </source>
</evidence>
<proteinExistence type="predicted"/>
<organism evidence="1">
    <name type="scientific">marine sediment metagenome</name>
    <dbReference type="NCBI Taxonomy" id="412755"/>
    <lineage>
        <taxon>unclassified sequences</taxon>
        <taxon>metagenomes</taxon>
        <taxon>ecological metagenomes</taxon>
    </lineage>
</organism>
<dbReference type="Pfam" id="PF16287">
    <property type="entry name" value="DUF4933"/>
    <property type="match status" value="1"/>
</dbReference>
<sequence length="147" mass="17107">YKPSHMEGLNPKFDLTDKFLCRSINETEDWIFFAYTQNLASPANLKNNTVELYYTLFDKKNSTLLHHPVVISEDFGIENDLDGGNPFWPDYVTPSGELVMLVTGKEFRDYINFGDFEQRNIPKDQRDRQVLMANSLKDNDQVLMFAK</sequence>
<gene>
    <name evidence="1" type="ORF">LCGC14_2939990</name>
</gene>
<name>A0A0F8ZR13_9ZZZZ</name>
<feature type="non-terminal residue" evidence="1">
    <location>
        <position position="1"/>
    </location>
</feature>
<dbReference type="InterPro" id="IPR032559">
    <property type="entry name" value="DUF4933"/>
</dbReference>
<reference evidence="1" key="1">
    <citation type="journal article" date="2015" name="Nature">
        <title>Complex archaea that bridge the gap between prokaryotes and eukaryotes.</title>
        <authorList>
            <person name="Spang A."/>
            <person name="Saw J.H."/>
            <person name="Jorgensen S.L."/>
            <person name="Zaremba-Niedzwiedzka K."/>
            <person name="Martijn J."/>
            <person name="Lind A.E."/>
            <person name="van Eijk R."/>
            <person name="Schleper C."/>
            <person name="Guy L."/>
            <person name="Ettema T.J."/>
        </authorList>
    </citation>
    <scope>NUCLEOTIDE SEQUENCE</scope>
</reference>
<comment type="caution">
    <text evidence="1">The sequence shown here is derived from an EMBL/GenBank/DDBJ whole genome shotgun (WGS) entry which is preliminary data.</text>
</comment>
<dbReference type="EMBL" id="LAZR01058944">
    <property type="protein sequence ID" value="KKK68844.1"/>
    <property type="molecule type" value="Genomic_DNA"/>
</dbReference>
<protein>
    <submittedName>
        <fullName evidence="1">Uncharacterized protein</fullName>
    </submittedName>
</protein>